<feature type="compositionally biased region" description="Low complexity" evidence="1">
    <location>
        <begin position="336"/>
        <end position="354"/>
    </location>
</feature>
<feature type="compositionally biased region" description="Basic and acidic residues" evidence="1">
    <location>
        <begin position="84"/>
        <end position="105"/>
    </location>
</feature>
<feature type="compositionally biased region" description="Low complexity" evidence="1">
    <location>
        <begin position="383"/>
        <end position="402"/>
    </location>
</feature>
<name>A0AAD5RK63_9PEZI</name>
<dbReference type="EMBL" id="JAKWBI020000379">
    <property type="protein sequence ID" value="KAJ2895735.1"/>
    <property type="molecule type" value="Genomic_DNA"/>
</dbReference>
<feature type="region of interest" description="Disordered" evidence="1">
    <location>
        <begin position="669"/>
        <end position="696"/>
    </location>
</feature>
<dbReference type="Proteomes" id="UP001201980">
    <property type="component" value="Unassembled WGS sequence"/>
</dbReference>
<gene>
    <name evidence="2" type="ORF">MKZ38_006207</name>
</gene>
<keyword evidence="3" id="KW-1185">Reference proteome</keyword>
<feature type="compositionally biased region" description="Polar residues" evidence="1">
    <location>
        <begin position="20"/>
        <end position="29"/>
    </location>
</feature>
<feature type="region of interest" description="Disordered" evidence="1">
    <location>
        <begin position="83"/>
        <end position="122"/>
    </location>
</feature>
<proteinExistence type="predicted"/>
<feature type="region of interest" description="Disordered" evidence="1">
    <location>
        <begin position="1"/>
        <end position="29"/>
    </location>
</feature>
<reference evidence="2" key="1">
    <citation type="submission" date="2022-07" db="EMBL/GenBank/DDBJ databases">
        <title>Draft genome sequence of Zalerion maritima ATCC 34329, a (micro)plastics degrading marine fungus.</title>
        <authorList>
            <person name="Paco A."/>
            <person name="Goncalves M.F.M."/>
            <person name="Rocha-Santos T.A.P."/>
            <person name="Alves A."/>
        </authorList>
    </citation>
    <scope>NUCLEOTIDE SEQUENCE</scope>
    <source>
        <strain evidence="2">ATCC 34329</strain>
    </source>
</reference>
<feature type="compositionally biased region" description="Low complexity" evidence="1">
    <location>
        <begin position="527"/>
        <end position="548"/>
    </location>
</feature>
<feature type="compositionally biased region" description="Basic residues" evidence="1">
    <location>
        <begin position="1"/>
        <end position="11"/>
    </location>
</feature>
<feature type="compositionally biased region" description="Polar residues" evidence="1">
    <location>
        <begin position="366"/>
        <end position="380"/>
    </location>
</feature>
<accession>A0AAD5RK63</accession>
<evidence type="ECO:0000313" key="2">
    <source>
        <dbReference type="EMBL" id="KAJ2895735.1"/>
    </source>
</evidence>
<organism evidence="2 3">
    <name type="scientific">Zalerion maritima</name>
    <dbReference type="NCBI Taxonomy" id="339359"/>
    <lineage>
        <taxon>Eukaryota</taxon>
        <taxon>Fungi</taxon>
        <taxon>Dikarya</taxon>
        <taxon>Ascomycota</taxon>
        <taxon>Pezizomycotina</taxon>
        <taxon>Sordariomycetes</taxon>
        <taxon>Lulworthiomycetidae</taxon>
        <taxon>Lulworthiales</taxon>
        <taxon>Lulworthiaceae</taxon>
        <taxon>Zalerion</taxon>
    </lineage>
</organism>
<feature type="compositionally biased region" description="Low complexity" evidence="1">
    <location>
        <begin position="219"/>
        <end position="230"/>
    </location>
</feature>
<feature type="region of interest" description="Disordered" evidence="1">
    <location>
        <begin position="193"/>
        <end position="247"/>
    </location>
</feature>
<sequence>MSPNARKKSQKKATATAATGDSNTGSNSAAFDRVANFSRYCLPTIQRTTAEQRDGEWTAITGGHGLNITMNQLPELPAGALGDIHQREGGEAGDQSSERTDHVQEDNETLEQGNVNGNGSGSGRVAKAIDYFEGRCKDGNKDTPLPYSPSAALERNFPLFPREEEPQEQDLEDTAAAADGAQAGGAAPDIEDETSFVAGHPNPLGSHPVLPAHRPRLPAPVSSSAPGSAKAELEPNTGRESAPAAAARARRRNRLSCVFENAREGDNLVEFAREVQNTTALPVPELEVAGGRTALLSGRRGENRYITIHFGSAAAAAAAATTATGPRLGGGGGGASDASSVTSSDQSSGASRASRASRDLSKETNSKGNNRISTLTTTAVHGSIPSSSTPSSSLPSSPSSSSQAYSQGEDVDPGSGSGSDDTITLDQEEGWIPAPRDPSLHTAARSLGLRTGNTTVSRTSQGRYLTRTVIRPVPTSSRNFSAAGADADADADSSRSRTRNLSRAASNASTALLIPAPLSVSKRKHASPASYPSSSYSSSPAPPRAAAAASSSTVGSTILTTAAASGAHGSSSQTVIRHAPSPTSSLATLAPSLNLSDFSSSSSSSSPSIDAVPAHHEIHTATPVPIRSVSRADIFGIAMSRRAAAAKSTPDLKRPGQAINESAAAAAASGVASIPPPPGGGGGGTTDPSTAASRRAAVASGAAAAASGGASSTPATTANKAASTLAFALPEWEGTPAGNASSASGRSRLGRWAEDVKWRTEKRVMSWKWELDQKFRSFTDRRREGGDGSGGTRN</sequence>
<feature type="compositionally biased region" description="Low complexity" evidence="1">
    <location>
        <begin position="686"/>
        <end position="696"/>
    </location>
</feature>
<feature type="compositionally biased region" description="Low complexity" evidence="1">
    <location>
        <begin position="737"/>
        <end position="747"/>
    </location>
</feature>
<feature type="region of interest" description="Disordered" evidence="1">
    <location>
        <begin position="775"/>
        <end position="794"/>
    </location>
</feature>
<feature type="compositionally biased region" description="Basic and acidic residues" evidence="1">
    <location>
        <begin position="356"/>
        <end position="365"/>
    </location>
</feature>
<feature type="region of interest" description="Disordered" evidence="1">
    <location>
        <begin position="328"/>
        <end position="424"/>
    </location>
</feature>
<evidence type="ECO:0000313" key="3">
    <source>
        <dbReference type="Proteomes" id="UP001201980"/>
    </source>
</evidence>
<dbReference type="AlphaFoldDB" id="A0AAD5RK63"/>
<feature type="region of interest" description="Disordered" evidence="1">
    <location>
        <begin position="521"/>
        <end position="548"/>
    </location>
</feature>
<feature type="region of interest" description="Disordered" evidence="1">
    <location>
        <begin position="564"/>
        <end position="584"/>
    </location>
</feature>
<feature type="region of interest" description="Disordered" evidence="1">
    <location>
        <begin position="733"/>
        <end position="754"/>
    </location>
</feature>
<feature type="compositionally biased region" description="Basic and acidic residues" evidence="1">
    <location>
        <begin position="775"/>
        <end position="786"/>
    </location>
</feature>
<comment type="caution">
    <text evidence="2">The sequence shown here is derived from an EMBL/GenBank/DDBJ whole genome shotgun (WGS) entry which is preliminary data.</text>
</comment>
<protein>
    <submittedName>
        <fullName evidence="2">Uncharacterized protein</fullName>
    </submittedName>
</protein>
<feature type="region of interest" description="Disordered" evidence="1">
    <location>
        <begin position="476"/>
        <end position="506"/>
    </location>
</feature>
<evidence type="ECO:0000256" key="1">
    <source>
        <dbReference type="SAM" id="MobiDB-lite"/>
    </source>
</evidence>